<dbReference type="KEGG" id="gdi:GDI2136"/>
<accession>A9HKS7</accession>
<proteinExistence type="predicted"/>
<dbReference type="AlphaFoldDB" id="A9HKS7"/>
<feature type="region of interest" description="Disordered" evidence="1">
    <location>
        <begin position="1"/>
        <end position="35"/>
    </location>
</feature>
<evidence type="ECO:0000256" key="1">
    <source>
        <dbReference type="SAM" id="MobiDB-lite"/>
    </source>
</evidence>
<protein>
    <submittedName>
        <fullName evidence="2">Uncharacterized protein</fullName>
    </submittedName>
</protein>
<name>A9HKS7_GLUDA</name>
<reference evidence="2 3" key="1">
    <citation type="journal article" date="2009" name="BMC Genomics">
        <title>Complete genome sequence of the sugarcane nitrogen-fixing endophyte Gluconacetobacter diazotrophicus Pal5.</title>
        <authorList>
            <person name="Bertalan M."/>
            <person name="Albano R."/>
            <person name="Padua V."/>
            <person name="Rouws L."/>
            <person name="Rojas C."/>
            <person name="Hemerly A."/>
            <person name="Teixeira K."/>
            <person name="Schwab S."/>
            <person name="Araujo J."/>
            <person name="Oliveira A."/>
            <person name="Franca L."/>
            <person name="Magalhaes V."/>
            <person name="Alqueres S."/>
            <person name="Cardoso A."/>
            <person name="Almeida W."/>
            <person name="Loureiro M.M."/>
            <person name="Nogueira E."/>
            <person name="Cidade D."/>
            <person name="Oliveira D."/>
            <person name="Simao T."/>
            <person name="Macedo J."/>
            <person name="Valadao A."/>
            <person name="Dreschsel M."/>
            <person name="Freitas F."/>
            <person name="Vidal M."/>
            <person name="Guedes H."/>
            <person name="Rodrigues E."/>
            <person name="Meneses C."/>
            <person name="Brioso P."/>
            <person name="Pozzer L."/>
            <person name="Figueiredo D."/>
            <person name="Montano H."/>
            <person name="Junior J."/>
            <person name="Filho G."/>
            <person name="Flores V."/>
            <person name="Ferreira B."/>
            <person name="Branco A."/>
            <person name="Gonzalez P."/>
            <person name="Guillobel H."/>
            <person name="Lemos M."/>
            <person name="Seibel L."/>
            <person name="Macedo J."/>
            <person name="Alves-Ferreira M."/>
            <person name="Sachetto-Martins G."/>
            <person name="Coelho A."/>
            <person name="Santos E."/>
            <person name="Amaral G."/>
            <person name="Neves A."/>
            <person name="Pacheco A.B."/>
            <person name="Carvalho D."/>
            <person name="Lery L."/>
            <person name="Bisch P."/>
            <person name="Rossle S.C."/>
            <person name="Urmenyi T."/>
            <person name="Kruger W.V."/>
            <person name="Martins O."/>
            <person name="Baldani J.I."/>
            <person name="Ferreira P.C."/>
        </authorList>
    </citation>
    <scope>NUCLEOTIDE SEQUENCE [LARGE SCALE GENOMIC DNA]</scope>
    <source>
        <strain evidence="3">ATCC 49037 / DSM 5601 / CCUG 37298 / CIP 103539 / LMG 7603 / PAl5</strain>
    </source>
</reference>
<feature type="compositionally biased region" description="Basic and acidic residues" evidence="1">
    <location>
        <begin position="8"/>
        <end position="26"/>
    </location>
</feature>
<sequence length="54" mass="6303">MVSISDQPDSRYLWEEQQERRARSREGTGSYPPIFHGLQRKIRHAARIAPRNGP</sequence>
<dbReference type="EMBL" id="AM889285">
    <property type="protein sequence ID" value="CAP56079.1"/>
    <property type="molecule type" value="Genomic_DNA"/>
</dbReference>
<evidence type="ECO:0000313" key="2">
    <source>
        <dbReference type="EMBL" id="CAP56079.1"/>
    </source>
</evidence>
<keyword evidence="3" id="KW-1185">Reference proteome</keyword>
<evidence type="ECO:0000313" key="3">
    <source>
        <dbReference type="Proteomes" id="UP000001176"/>
    </source>
</evidence>
<gene>
    <name evidence="2" type="ordered locus">GDI2136</name>
</gene>
<organism evidence="2 3">
    <name type="scientific">Gluconacetobacter diazotrophicus (strain ATCC 49037 / DSM 5601 / CCUG 37298 / CIP 103539 / LMG 7603 / PAl5)</name>
    <dbReference type="NCBI Taxonomy" id="272568"/>
    <lineage>
        <taxon>Bacteria</taxon>
        <taxon>Pseudomonadati</taxon>
        <taxon>Pseudomonadota</taxon>
        <taxon>Alphaproteobacteria</taxon>
        <taxon>Acetobacterales</taxon>
        <taxon>Acetobacteraceae</taxon>
        <taxon>Gluconacetobacter</taxon>
    </lineage>
</organism>
<dbReference type="Proteomes" id="UP000001176">
    <property type="component" value="Chromosome"/>
</dbReference>